<feature type="transmembrane region" description="Helical" evidence="1">
    <location>
        <begin position="88"/>
        <end position="114"/>
    </location>
</feature>
<keyword evidence="1" id="KW-0472">Membrane</keyword>
<organism evidence="2 3">
    <name type="scientific">Flavobacterium gilvum</name>
    <dbReference type="NCBI Taxonomy" id="1492737"/>
    <lineage>
        <taxon>Bacteria</taxon>
        <taxon>Pseudomonadati</taxon>
        <taxon>Bacteroidota</taxon>
        <taxon>Flavobacteriia</taxon>
        <taxon>Flavobacteriales</taxon>
        <taxon>Flavobacteriaceae</taxon>
        <taxon>Flavobacterium</taxon>
    </lineage>
</organism>
<dbReference type="AlphaFoldDB" id="A0AAC9N748"/>
<evidence type="ECO:0000313" key="2">
    <source>
        <dbReference type="EMBL" id="AOW09853.1"/>
    </source>
</evidence>
<sequence length="242" mass="27404">MIITYNIQTRPLKEENIKLPTACKACGTNEGKLFTSYVKVSSILWMSSTVCKVVVECANCGKAYPKSNYGVEISEIVKKRKMEYKPSFLKTYGIIVFALTVLFALAIGLLVSVYNSKKESEKANENYATTYTQTDRTKWLHNLQPGDVVLARRNSAPYNSPATVFKLKSVEENTITFDAYYNDSIPYDDYKDLSKMKVHSFGTGTSELWVANKNVFYKTEQLVSAKTDDYLNSYIVTQVVKK</sequence>
<evidence type="ECO:0000313" key="3">
    <source>
        <dbReference type="Proteomes" id="UP000175968"/>
    </source>
</evidence>
<proteinExistence type="predicted"/>
<keyword evidence="1" id="KW-1133">Transmembrane helix</keyword>
<dbReference type="KEGG" id="fgl:EM308_10235"/>
<reference evidence="2 3" key="1">
    <citation type="submission" date="2016-10" db="EMBL/GenBank/DDBJ databases">
        <title>Flavobacterium gilvum sp. nov., isolated from stream water.</title>
        <authorList>
            <person name="Shin S.-K."/>
            <person name="Cho Y.-J."/>
            <person name="Yi H."/>
        </authorList>
    </citation>
    <scope>NUCLEOTIDE SEQUENCE [LARGE SCALE GENOMIC DNA]</scope>
    <source>
        <strain evidence="2 3">EM1308</strain>
    </source>
</reference>
<accession>A0AAC9N748</accession>
<evidence type="ECO:0000256" key="1">
    <source>
        <dbReference type="SAM" id="Phobius"/>
    </source>
</evidence>
<protein>
    <submittedName>
        <fullName evidence="2">Uncharacterized protein</fullName>
    </submittedName>
</protein>
<dbReference type="RefSeq" id="WP_035640107.1">
    <property type="nucleotide sequence ID" value="NZ_CP017479.1"/>
</dbReference>
<keyword evidence="1" id="KW-0812">Transmembrane</keyword>
<dbReference type="Proteomes" id="UP000175968">
    <property type="component" value="Chromosome"/>
</dbReference>
<dbReference type="EMBL" id="CP017479">
    <property type="protein sequence ID" value="AOW09853.1"/>
    <property type="molecule type" value="Genomic_DNA"/>
</dbReference>
<name>A0AAC9N748_9FLAO</name>
<keyword evidence="3" id="KW-1185">Reference proteome</keyword>
<gene>
    <name evidence="2" type="ORF">EM308_10235</name>
</gene>